<sequence length="347" mass="37056">MSAGLVLITGATGLIGYSVVVEALRSGYSVRAAVRSQAKADRILATKPIKELWSSNPVANLSFVFVPDILADGAYDEAVQGVQFVIHLASPVPNQNLIEDFETQLIQPAVKGTTGILTSALKTTGIKRIVITSSTGGIVSFHDLIGFGTGKTFDGDHRVPADNGPYAHVMQAYAASKVKALLATDEFFANNKTEFDHVNIMPSFVLGRNDLATTPEEIASSSNGVLMRLVLGHDAPMPLPGTTVHLEDVAKMHVLSLDSAKVAGGSNFVATSGGLEGIQFNDYQEIVNRRFPSTIENGRLPNNGTLTTKSLKLDASKAETVFGFKFQGYEEQVVSVVRQYLEILGSS</sequence>
<name>A0A6A6U1M1_9PEZI</name>
<evidence type="ECO:0000256" key="1">
    <source>
        <dbReference type="ARBA" id="ARBA00023002"/>
    </source>
</evidence>
<dbReference type="Proteomes" id="UP000799302">
    <property type="component" value="Unassembled WGS sequence"/>
</dbReference>
<dbReference type="EMBL" id="MU004239">
    <property type="protein sequence ID" value="KAF2666189.1"/>
    <property type="molecule type" value="Genomic_DNA"/>
</dbReference>
<proteinExistence type="inferred from homology"/>
<dbReference type="InterPro" id="IPR001509">
    <property type="entry name" value="Epimerase_deHydtase"/>
</dbReference>
<feature type="domain" description="NAD-dependent epimerase/dehydratase" evidence="3">
    <location>
        <begin position="6"/>
        <end position="260"/>
    </location>
</feature>
<dbReference type="OrthoDB" id="2735536at2759"/>
<reference evidence="4" key="1">
    <citation type="journal article" date="2020" name="Stud. Mycol.">
        <title>101 Dothideomycetes genomes: a test case for predicting lifestyles and emergence of pathogens.</title>
        <authorList>
            <person name="Haridas S."/>
            <person name="Albert R."/>
            <person name="Binder M."/>
            <person name="Bloem J."/>
            <person name="Labutti K."/>
            <person name="Salamov A."/>
            <person name="Andreopoulos B."/>
            <person name="Baker S."/>
            <person name="Barry K."/>
            <person name="Bills G."/>
            <person name="Bluhm B."/>
            <person name="Cannon C."/>
            <person name="Castanera R."/>
            <person name="Culley D."/>
            <person name="Daum C."/>
            <person name="Ezra D."/>
            <person name="Gonzalez J."/>
            <person name="Henrissat B."/>
            <person name="Kuo A."/>
            <person name="Liang C."/>
            <person name="Lipzen A."/>
            <person name="Lutzoni F."/>
            <person name="Magnuson J."/>
            <person name="Mondo S."/>
            <person name="Nolan M."/>
            <person name="Ohm R."/>
            <person name="Pangilinan J."/>
            <person name="Park H.-J."/>
            <person name="Ramirez L."/>
            <person name="Alfaro M."/>
            <person name="Sun H."/>
            <person name="Tritt A."/>
            <person name="Yoshinaga Y."/>
            <person name="Zwiers L.-H."/>
            <person name="Turgeon B."/>
            <person name="Goodwin S."/>
            <person name="Spatafora J."/>
            <person name="Crous P."/>
            <person name="Grigoriev I."/>
        </authorList>
    </citation>
    <scope>NUCLEOTIDE SEQUENCE</scope>
    <source>
        <strain evidence="4">CBS 115976</strain>
    </source>
</reference>
<evidence type="ECO:0000313" key="5">
    <source>
        <dbReference type="Proteomes" id="UP000799302"/>
    </source>
</evidence>
<dbReference type="GO" id="GO:0016616">
    <property type="term" value="F:oxidoreductase activity, acting on the CH-OH group of donors, NAD or NADP as acceptor"/>
    <property type="evidence" value="ECO:0007669"/>
    <property type="project" value="TreeGrafter"/>
</dbReference>
<dbReference type="InterPro" id="IPR050425">
    <property type="entry name" value="NAD(P)_dehydrat-like"/>
</dbReference>
<protein>
    <submittedName>
        <fullName evidence="4">NAD(P)-binding protein</fullName>
    </submittedName>
</protein>
<accession>A0A6A6U1M1</accession>
<dbReference type="Pfam" id="PF01370">
    <property type="entry name" value="Epimerase"/>
    <property type="match status" value="1"/>
</dbReference>
<comment type="similarity">
    <text evidence="2">Belongs to the NAD(P)-dependent epimerase/dehydratase family. Dihydroflavonol-4-reductase subfamily.</text>
</comment>
<dbReference type="PANTHER" id="PTHR10366:SF564">
    <property type="entry name" value="STEROL-4-ALPHA-CARBOXYLATE 3-DEHYDROGENASE, DECARBOXYLATING"/>
    <property type="match status" value="1"/>
</dbReference>
<dbReference type="SUPFAM" id="SSF51735">
    <property type="entry name" value="NAD(P)-binding Rossmann-fold domains"/>
    <property type="match status" value="1"/>
</dbReference>
<evidence type="ECO:0000259" key="3">
    <source>
        <dbReference type="Pfam" id="PF01370"/>
    </source>
</evidence>
<keyword evidence="5" id="KW-1185">Reference proteome</keyword>
<organism evidence="4 5">
    <name type="scientific">Microthyrium microscopicum</name>
    <dbReference type="NCBI Taxonomy" id="703497"/>
    <lineage>
        <taxon>Eukaryota</taxon>
        <taxon>Fungi</taxon>
        <taxon>Dikarya</taxon>
        <taxon>Ascomycota</taxon>
        <taxon>Pezizomycotina</taxon>
        <taxon>Dothideomycetes</taxon>
        <taxon>Dothideomycetes incertae sedis</taxon>
        <taxon>Microthyriales</taxon>
        <taxon>Microthyriaceae</taxon>
        <taxon>Microthyrium</taxon>
    </lineage>
</organism>
<gene>
    <name evidence="4" type="ORF">BT63DRAFT_416592</name>
</gene>
<dbReference type="PANTHER" id="PTHR10366">
    <property type="entry name" value="NAD DEPENDENT EPIMERASE/DEHYDRATASE"/>
    <property type="match status" value="1"/>
</dbReference>
<dbReference type="InterPro" id="IPR036291">
    <property type="entry name" value="NAD(P)-bd_dom_sf"/>
</dbReference>
<evidence type="ECO:0000313" key="4">
    <source>
        <dbReference type="EMBL" id="KAF2666189.1"/>
    </source>
</evidence>
<dbReference type="AlphaFoldDB" id="A0A6A6U1M1"/>
<keyword evidence="1" id="KW-0560">Oxidoreductase</keyword>
<dbReference type="Gene3D" id="3.40.50.720">
    <property type="entry name" value="NAD(P)-binding Rossmann-like Domain"/>
    <property type="match status" value="1"/>
</dbReference>
<evidence type="ECO:0000256" key="2">
    <source>
        <dbReference type="ARBA" id="ARBA00023445"/>
    </source>
</evidence>